<sequence length="60" mass="6172">MLRLTVLAAAVLLLSGCGQQPDEGSGAGTPPTMPEMTFSATEYNDDLHVVEATGRGLIAP</sequence>
<accession>A0A9X3SR64</accession>
<reference evidence="1" key="1">
    <citation type="submission" date="2022-12" db="EMBL/GenBank/DDBJ databases">
        <title>Gycomyces niveus sp.nov.,a novel actinomycete isolated from soil in Shouguan.</title>
        <authorList>
            <person name="Yang X."/>
        </authorList>
    </citation>
    <scope>NUCLEOTIDE SEQUENCE</scope>
    <source>
        <strain evidence="1">NEAU-A15</strain>
    </source>
</reference>
<proteinExistence type="predicted"/>
<name>A0A9X3SR64_9ACTN</name>
<protein>
    <submittedName>
        <fullName evidence="1">Uncharacterized protein</fullName>
    </submittedName>
</protein>
<evidence type="ECO:0000313" key="2">
    <source>
        <dbReference type="Proteomes" id="UP001146067"/>
    </source>
</evidence>
<keyword evidence="2" id="KW-1185">Reference proteome</keyword>
<evidence type="ECO:0000313" key="1">
    <source>
        <dbReference type="EMBL" id="MDA1360971.1"/>
    </source>
</evidence>
<dbReference type="PROSITE" id="PS51257">
    <property type="entry name" value="PROKAR_LIPOPROTEIN"/>
    <property type="match status" value="1"/>
</dbReference>
<organism evidence="1 2">
    <name type="scientific">Glycomyces luteolus</name>
    <dbReference type="NCBI Taxonomy" id="2670330"/>
    <lineage>
        <taxon>Bacteria</taxon>
        <taxon>Bacillati</taxon>
        <taxon>Actinomycetota</taxon>
        <taxon>Actinomycetes</taxon>
        <taxon>Glycomycetales</taxon>
        <taxon>Glycomycetaceae</taxon>
        <taxon>Glycomyces</taxon>
    </lineage>
</organism>
<comment type="caution">
    <text evidence="1">The sequence shown here is derived from an EMBL/GenBank/DDBJ whole genome shotgun (WGS) entry which is preliminary data.</text>
</comment>
<dbReference type="AlphaFoldDB" id="A0A9X3SR64"/>
<dbReference type="EMBL" id="JAPZVP010000011">
    <property type="protein sequence ID" value="MDA1360971.1"/>
    <property type="molecule type" value="Genomic_DNA"/>
</dbReference>
<dbReference type="RefSeq" id="WP_270110931.1">
    <property type="nucleotide sequence ID" value="NZ_JAPZVP010000011.1"/>
</dbReference>
<dbReference type="Proteomes" id="UP001146067">
    <property type="component" value="Unassembled WGS sequence"/>
</dbReference>
<gene>
    <name evidence="1" type="ORF">O1R50_15175</name>
</gene>